<reference evidence="1" key="1">
    <citation type="journal article" date="2019" name="Sci. Rep.">
        <title>Draft genome of Tanacetum cinerariifolium, the natural source of mosquito coil.</title>
        <authorList>
            <person name="Yamashiro T."/>
            <person name="Shiraishi A."/>
            <person name="Satake H."/>
            <person name="Nakayama K."/>
        </authorList>
    </citation>
    <scope>NUCLEOTIDE SEQUENCE</scope>
</reference>
<sequence>MMAAGGNIMRKTPQEAYDLIGNMALHHFQWDADVYYDNTIGVSAHYSETTSTLSAQIEVIGKQITYISQNIQHEQGPGHLNTVEYTYFDESDEDEPS</sequence>
<gene>
    <name evidence="1" type="ORF">Tci_873852</name>
</gene>
<dbReference type="AlphaFoldDB" id="A0A699SX94"/>
<comment type="caution">
    <text evidence="1">The sequence shown here is derived from an EMBL/GenBank/DDBJ whole genome shotgun (WGS) entry which is preliminary data.</text>
</comment>
<dbReference type="EMBL" id="BKCJ011194348">
    <property type="protein sequence ID" value="GFD01883.1"/>
    <property type="molecule type" value="Genomic_DNA"/>
</dbReference>
<evidence type="ECO:0000313" key="1">
    <source>
        <dbReference type="EMBL" id="GFD01883.1"/>
    </source>
</evidence>
<protein>
    <submittedName>
        <fullName evidence="1">Uncharacterized protein</fullName>
    </submittedName>
</protein>
<name>A0A699SX94_TANCI</name>
<organism evidence="1">
    <name type="scientific">Tanacetum cinerariifolium</name>
    <name type="common">Dalmatian daisy</name>
    <name type="synonym">Chrysanthemum cinerariifolium</name>
    <dbReference type="NCBI Taxonomy" id="118510"/>
    <lineage>
        <taxon>Eukaryota</taxon>
        <taxon>Viridiplantae</taxon>
        <taxon>Streptophyta</taxon>
        <taxon>Embryophyta</taxon>
        <taxon>Tracheophyta</taxon>
        <taxon>Spermatophyta</taxon>
        <taxon>Magnoliopsida</taxon>
        <taxon>eudicotyledons</taxon>
        <taxon>Gunneridae</taxon>
        <taxon>Pentapetalae</taxon>
        <taxon>asterids</taxon>
        <taxon>campanulids</taxon>
        <taxon>Asterales</taxon>
        <taxon>Asteraceae</taxon>
        <taxon>Asteroideae</taxon>
        <taxon>Anthemideae</taxon>
        <taxon>Anthemidinae</taxon>
        <taxon>Tanacetum</taxon>
    </lineage>
</organism>
<accession>A0A699SX94</accession>
<proteinExistence type="predicted"/>